<dbReference type="Proteomes" id="UP000054144">
    <property type="component" value="Unassembled WGS sequence"/>
</dbReference>
<dbReference type="Gene3D" id="1.20.120.310">
    <property type="entry name" value="ERV/ALR sulfhydryl oxidase domain"/>
    <property type="match status" value="1"/>
</dbReference>
<dbReference type="InterPro" id="IPR017905">
    <property type="entry name" value="ERV/ALR_sulphydryl_oxidase"/>
</dbReference>
<sequence>MESLADNEKSNARTAAAGAAVGAGALAATGSPSSRQTGPPPDCPPDSEQLGQATWTFLHTTAAYYPESPSVAQKSSMLALLSSIPVLYPCTWCAKDFGREIEKYPPQVSNRAALSRWLCERHNHVNEKLGKPKFDCDKTDERWKDGPSDGRCD</sequence>
<feature type="region of interest" description="Disordered" evidence="9">
    <location>
        <begin position="26"/>
        <end position="51"/>
    </location>
</feature>
<dbReference type="OrthoDB" id="17199at2759"/>
<dbReference type="FunFam" id="1.20.120.310:FF:000003">
    <property type="entry name" value="Sulfhydryl oxidase"/>
    <property type="match status" value="1"/>
</dbReference>
<proteinExistence type="predicted"/>
<feature type="region of interest" description="Disordered" evidence="9">
    <location>
        <begin position="129"/>
        <end position="153"/>
    </location>
</feature>
<evidence type="ECO:0000313" key="12">
    <source>
        <dbReference type="Proteomes" id="UP000054144"/>
    </source>
</evidence>
<evidence type="ECO:0000256" key="3">
    <source>
        <dbReference type="ARBA" id="ARBA00022630"/>
    </source>
</evidence>
<dbReference type="EMBL" id="KN881583">
    <property type="protein sequence ID" value="KIY53872.1"/>
    <property type="molecule type" value="Genomic_DNA"/>
</dbReference>
<keyword evidence="3 8" id="KW-0285">Flavoprotein</keyword>
<evidence type="ECO:0000256" key="8">
    <source>
        <dbReference type="RuleBase" id="RU371123"/>
    </source>
</evidence>
<name>A0A0D7AQQ3_9AGAR</name>
<dbReference type="EC" id="1.8.3.2" evidence="8"/>
<keyword evidence="4 8" id="KW-0274">FAD</keyword>
<gene>
    <name evidence="11" type="ORF">FISHEDRAFT_68441</name>
</gene>
<reference evidence="11 12" key="1">
    <citation type="journal article" date="2015" name="Fungal Genet. Biol.">
        <title>Evolution of novel wood decay mechanisms in Agaricales revealed by the genome sequences of Fistulina hepatica and Cylindrobasidium torrendii.</title>
        <authorList>
            <person name="Floudas D."/>
            <person name="Held B.W."/>
            <person name="Riley R."/>
            <person name="Nagy L.G."/>
            <person name="Koehler G."/>
            <person name="Ransdell A.S."/>
            <person name="Younus H."/>
            <person name="Chow J."/>
            <person name="Chiniquy J."/>
            <person name="Lipzen A."/>
            <person name="Tritt A."/>
            <person name="Sun H."/>
            <person name="Haridas S."/>
            <person name="LaButti K."/>
            <person name="Ohm R.A."/>
            <person name="Kues U."/>
            <person name="Blanchette R.A."/>
            <person name="Grigoriev I.V."/>
            <person name="Minto R.E."/>
            <person name="Hibbett D.S."/>
        </authorList>
    </citation>
    <scope>NUCLEOTIDE SEQUENCE [LARGE SCALE GENOMIC DNA]</scope>
    <source>
        <strain evidence="11 12">ATCC 64428</strain>
    </source>
</reference>
<comment type="catalytic activity">
    <reaction evidence="8">
        <text>2 R'C(R)SH + O2 = R'C(R)S-S(R)CR' + H2O2</text>
        <dbReference type="Rhea" id="RHEA:17357"/>
        <dbReference type="ChEBI" id="CHEBI:15379"/>
        <dbReference type="ChEBI" id="CHEBI:16240"/>
        <dbReference type="ChEBI" id="CHEBI:16520"/>
        <dbReference type="ChEBI" id="CHEBI:17412"/>
        <dbReference type="EC" id="1.8.3.2"/>
    </reaction>
</comment>
<evidence type="ECO:0000256" key="6">
    <source>
        <dbReference type="ARBA" id="ARBA00023128"/>
    </source>
</evidence>
<keyword evidence="7" id="KW-1015">Disulfide bond</keyword>
<dbReference type="AlphaFoldDB" id="A0A0D7AQQ3"/>
<evidence type="ECO:0000256" key="5">
    <source>
        <dbReference type="ARBA" id="ARBA00023002"/>
    </source>
</evidence>
<evidence type="ECO:0000256" key="9">
    <source>
        <dbReference type="SAM" id="MobiDB-lite"/>
    </source>
</evidence>
<keyword evidence="5 8" id="KW-0560">Oxidoreductase</keyword>
<dbReference type="PANTHER" id="PTHR12645:SF0">
    <property type="entry name" value="FAD-LINKED SULFHYDRYL OXIDASE ALR"/>
    <property type="match status" value="1"/>
</dbReference>
<dbReference type="GO" id="GO:0016971">
    <property type="term" value="F:flavin-dependent sulfhydryl oxidase activity"/>
    <property type="evidence" value="ECO:0007669"/>
    <property type="project" value="InterPro"/>
</dbReference>
<dbReference type="PANTHER" id="PTHR12645">
    <property type="entry name" value="ALR/ERV"/>
    <property type="match status" value="1"/>
</dbReference>
<dbReference type="PROSITE" id="PS51324">
    <property type="entry name" value="ERV_ALR"/>
    <property type="match status" value="1"/>
</dbReference>
<evidence type="ECO:0000256" key="2">
    <source>
        <dbReference type="ARBA" id="ARBA00004569"/>
    </source>
</evidence>
<dbReference type="GO" id="GO:0050660">
    <property type="term" value="F:flavin adenine dinucleotide binding"/>
    <property type="evidence" value="ECO:0007669"/>
    <property type="project" value="TreeGrafter"/>
</dbReference>
<dbReference type="SUPFAM" id="SSF69000">
    <property type="entry name" value="FAD-dependent thiol oxidase"/>
    <property type="match status" value="1"/>
</dbReference>
<dbReference type="GO" id="GO:0005758">
    <property type="term" value="C:mitochondrial intermembrane space"/>
    <property type="evidence" value="ECO:0007669"/>
    <property type="project" value="UniProtKB-SubCell"/>
</dbReference>
<keyword evidence="6" id="KW-0496">Mitochondrion</keyword>
<comment type="subcellular location">
    <subcellularLocation>
        <location evidence="2">Mitochondrion intermembrane space</location>
    </subcellularLocation>
</comment>
<evidence type="ECO:0000256" key="1">
    <source>
        <dbReference type="ARBA" id="ARBA00001974"/>
    </source>
</evidence>
<organism evidence="11 12">
    <name type="scientific">Fistulina hepatica ATCC 64428</name>
    <dbReference type="NCBI Taxonomy" id="1128425"/>
    <lineage>
        <taxon>Eukaryota</taxon>
        <taxon>Fungi</taxon>
        <taxon>Dikarya</taxon>
        <taxon>Basidiomycota</taxon>
        <taxon>Agaricomycotina</taxon>
        <taxon>Agaricomycetes</taxon>
        <taxon>Agaricomycetidae</taxon>
        <taxon>Agaricales</taxon>
        <taxon>Fistulinaceae</taxon>
        <taxon>Fistulina</taxon>
    </lineage>
</organism>
<protein>
    <recommendedName>
        <fullName evidence="8">Sulfhydryl oxidase</fullName>
        <ecNumber evidence="8">1.8.3.2</ecNumber>
    </recommendedName>
</protein>
<accession>A0A0D7AQQ3</accession>
<dbReference type="InterPro" id="IPR036774">
    <property type="entry name" value="ERV/ALR_sulphydryl_oxid_sf"/>
</dbReference>
<dbReference type="InterPro" id="IPR039799">
    <property type="entry name" value="ALR/ERV"/>
</dbReference>
<evidence type="ECO:0000256" key="7">
    <source>
        <dbReference type="ARBA" id="ARBA00023157"/>
    </source>
</evidence>
<dbReference type="Pfam" id="PF04777">
    <property type="entry name" value="Evr1_Alr"/>
    <property type="match status" value="1"/>
</dbReference>
<evidence type="ECO:0000313" key="11">
    <source>
        <dbReference type="EMBL" id="KIY53872.1"/>
    </source>
</evidence>
<keyword evidence="12" id="KW-1185">Reference proteome</keyword>
<comment type="cofactor">
    <cofactor evidence="1 8">
        <name>FAD</name>
        <dbReference type="ChEBI" id="CHEBI:57692"/>
    </cofactor>
</comment>
<feature type="domain" description="ERV/ALR sulfhydryl oxidase" evidence="10">
    <location>
        <begin position="43"/>
        <end position="143"/>
    </location>
</feature>
<evidence type="ECO:0000259" key="10">
    <source>
        <dbReference type="PROSITE" id="PS51324"/>
    </source>
</evidence>
<evidence type="ECO:0000256" key="4">
    <source>
        <dbReference type="ARBA" id="ARBA00022827"/>
    </source>
</evidence>